<dbReference type="Gene3D" id="3.40.30.10">
    <property type="entry name" value="Glutaredoxin"/>
    <property type="match status" value="1"/>
</dbReference>
<feature type="binding site" evidence="2">
    <location>
        <position position="89"/>
    </location>
    <ligand>
        <name>glutathione</name>
        <dbReference type="ChEBI" id="CHEBI:57925"/>
    </ligand>
</feature>
<dbReference type="SFLD" id="SFLDG01206">
    <property type="entry name" value="Xi.1"/>
    <property type="match status" value="1"/>
</dbReference>
<gene>
    <name evidence="5" type="ORF">EQG49_04610</name>
</gene>
<dbReference type="Pfam" id="PF13410">
    <property type="entry name" value="GST_C_2"/>
    <property type="match status" value="1"/>
</dbReference>
<feature type="domain" description="GST C-terminal" evidence="4">
    <location>
        <begin position="164"/>
        <end position="306"/>
    </location>
</feature>
<dbReference type="PROSITE" id="PS50405">
    <property type="entry name" value="GST_CTER"/>
    <property type="match status" value="1"/>
</dbReference>
<dbReference type="Gene3D" id="1.20.1050.10">
    <property type="match status" value="1"/>
</dbReference>
<accession>A0A4P6YT01</accession>
<organism evidence="5 6">
    <name type="scientific">Periweissella cryptocerci</name>
    <dbReference type="NCBI Taxonomy" id="2506420"/>
    <lineage>
        <taxon>Bacteria</taxon>
        <taxon>Bacillati</taxon>
        <taxon>Bacillota</taxon>
        <taxon>Bacilli</taxon>
        <taxon>Lactobacillales</taxon>
        <taxon>Lactobacillaceae</taxon>
        <taxon>Periweissella</taxon>
    </lineage>
</organism>
<dbReference type="InterPro" id="IPR010987">
    <property type="entry name" value="Glutathione-S-Trfase_C-like"/>
</dbReference>
<dbReference type="SUPFAM" id="SSF52833">
    <property type="entry name" value="Thioredoxin-like"/>
    <property type="match status" value="1"/>
</dbReference>
<dbReference type="InterPro" id="IPR047047">
    <property type="entry name" value="GST_Omega-like_C"/>
</dbReference>
<evidence type="ECO:0000256" key="3">
    <source>
        <dbReference type="PIRSR" id="PIRSR015753-3"/>
    </source>
</evidence>
<dbReference type="SFLD" id="SFLDS00019">
    <property type="entry name" value="Glutathione_Transferase_(cytos"/>
    <property type="match status" value="1"/>
</dbReference>
<dbReference type="InterPro" id="IPR040079">
    <property type="entry name" value="Glutathione_S-Trfase"/>
</dbReference>
<reference evidence="6" key="1">
    <citation type="submission" date="2019-03" db="EMBL/GenBank/DDBJ databases">
        <title>Weissella sp. 26KH-42 Genome sequencing.</title>
        <authorList>
            <person name="Heo J."/>
            <person name="Kim S.-J."/>
            <person name="Kim J.-S."/>
            <person name="Hong S.-B."/>
            <person name="Kwon S.-W."/>
        </authorList>
    </citation>
    <scope>NUCLEOTIDE SEQUENCE [LARGE SCALE GENOMIC DNA]</scope>
    <source>
        <strain evidence="6">26KH-42</strain>
    </source>
</reference>
<protein>
    <submittedName>
        <fullName evidence="5">Glutathione S-transferase family protein</fullName>
    </submittedName>
</protein>
<dbReference type="SUPFAM" id="SSF47616">
    <property type="entry name" value="GST C-terminal domain-like"/>
    <property type="match status" value="1"/>
</dbReference>
<evidence type="ECO:0000256" key="2">
    <source>
        <dbReference type="PIRSR" id="PIRSR015753-2"/>
    </source>
</evidence>
<evidence type="ECO:0000313" key="6">
    <source>
        <dbReference type="Proteomes" id="UP000292886"/>
    </source>
</evidence>
<dbReference type="InterPro" id="IPR036282">
    <property type="entry name" value="Glutathione-S-Trfase_C_sf"/>
</dbReference>
<evidence type="ECO:0000256" key="1">
    <source>
        <dbReference type="PIRSR" id="PIRSR015753-1"/>
    </source>
</evidence>
<dbReference type="GO" id="GO:0004364">
    <property type="term" value="F:glutathione transferase activity"/>
    <property type="evidence" value="ECO:0007669"/>
    <property type="project" value="InterPro"/>
</dbReference>
<sequence>MKEKNMTENTAKEIEANGHFARQENEFSTPFGTAVGQLPVEAGKYRLLWSAACPWATRSAIALELLGLTDVISIGKADPMRPVKEDADWAFTLDDGDVDPVLGIKYVSDAYLKADPNYATRPTVPAIVDIESGKVVNNDYFKLTNYFENEWQAFQSTDAPELYPQELRADIDALNQIIFSDVNNGVYKAGFAQSQWAYEKAYNQLFARLDWLEERLSKQRFLFGDRLTDADIRLYTTLARFDAAYYDKFRANKKRIRDYENLWNYARDLYSIPAFKNNTDFHAIRVHYHQSGHLSGTAKLFSVLPLGPDEELWTTPNNRAEKFGPVTNLVTQPGEK</sequence>
<feature type="site" description="Lowers pKa of active site Cys" evidence="3">
    <location>
        <position position="288"/>
    </location>
</feature>
<dbReference type="SFLD" id="SFLDG01148">
    <property type="entry name" value="Xi_(cytGST)"/>
    <property type="match status" value="1"/>
</dbReference>
<feature type="active site" description="Nucleophile" evidence="1">
    <location>
        <position position="53"/>
    </location>
</feature>
<dbReference type="KEGG" id="wei:EQG49_04610"/>
<dbReference type="EMBL" id="CP037940">
    <property type="protein sequence ID" value="QBO35796.1"/>
    <property type="molecule type" value="Genomic_DNA"/>
</dbReference>
<dbReference type="PANTHER" id="PTHR32419:SF6">
    <property type="entry name" value="GLUTATHIONE S-TRANSFERASE OMEGA-LIKE 1-RELATED"/>
    <property type="match status" value="1"/>
</dbReference>
<dbReference type="PIRSF" id="PIRSF015753">
    <property type="entry name" value="GST"/>
    <property type="match status" value="1"/>
</dbReference>
<feature type="active site" description="Proton donor/acceptor" evidence="1">
    <location>
        <position position="187"/>
    </location>
</feature>
<keyword evidence="5" id="KW-0808">Transferase</keyword>
<name>A0A4P6YT01_9LACO</name>
<dbReference type="CDD" id="cd03190">
    <property type="entry name" value="GST_C_Omega_like"/>
    <property type="match status" value="1"/>
</dbReference>
<dbReference type="InterPro" id="IPR036249">
    <property type="entry name" value="Thioredoxin-like_sf"/>
</dbReference>
<keyword evidence="6" id="KW-1185">Reference proteome</keyword>
<proteinExistence type="predicted"/>
<dbReference type="AlphaFoldDB" id="A0A4P6YT01"/>
<dbReference type="InterPro" id="IPR016639">
    <property type="entry name" value="GST_Omega/GSH"/>
</dbReference>
<dbReference type="PANTHER" id="PTHR32419">
    <property type="entry name" value="GLUTATHIONYL-HYDROQUINONE REDUCTASE"/>
    <property type="match status" value="1"/>
</dbReference>
<evidence type="ECO:0000313" key="5">
    <source>
        <dbReference type="EMBL" id="QBO35796.1"/>
    </source>
</evidence>
<dbReference type="Proteomes" id="UP000292886">
    <property type="component" value="Chromosome"/>
</dbReference>
<dbReference type="GO" id="GO:0005737">
    <property type="term" value="C:cytoplasm"/>
    <property type="evidence" value="ECO:0007669"/>
    <property type="project" value="TreeGrafter"/>
</dbReference>
<dbReference type="OrthoDB" id="9769158at2"/>
<feature type="site" description="Lowers pKa of active site Cys" evidence="3">
    <location>
        <position position="245"/>
    </location>
</feature>
<feature type="binding site" evidence="2">
    <location>
        <begin position="121"/>
        <end position="124"/>
    </location>
    <ligand>
        <name>glutathione</name>
        <dbReference type="ChEBI" id="CHEBI:57925"/>
    </ligand>
</feature>
<evidence type="ECO:0000259" key="4">
    <source>
        <dbReference type="PROSITE" id="PS50405"/>
    </source>
</evidence>